<organism evidence="2 3">
    <name type="scientific">Luedemannella flava</name>
    <dbReference type="NCBI Taxonomy" id="349316"/>
    <lineage>
        <taxon>Bacteria</taxon>
        <taxon>Bacillati</taxon>
        <taxon>Actinomycetota</taxon>
        <taxon>Actinomycetes</taxon>
        <taxon>Micromonosporales</taxon>
        <taxon>Micromonosporaceae</taxon>
        <taxon>Luedemannella</taxon>
    </lineage>
</organism>
<evidence type="ECO:0000313" key="3">
    <source>
        <dbReference type="Proteomes" id="UP001500218"/>
    </source>
</evidence>
<dbReference type="Proteomes" id="UP001500218">
    <property type="component" value="Unassembled WGS sequence"/>
</dbReference>
<dbReference type="PROSITE" id="PS51257">
    <property type="entry name" value="PROKAR_LIPOPROTEIN"/>
    <property type="match status" value="1"/>
</dbReference>
<proteinExistence type="predicted"/>
<accession>A0ABN2M0I8</accession>
<feature type="compositionally biased region" description="Low complexity" evidence="1">
    <location>
        <begin position="39"/>
        <end position="55"/>
    </location>
</feature>
<reference evidence="2 3" key="1">
    <citation type="journal article" date="2019" name="Int. J. Syst. Evol. Microbiol.">
        <title>The Global Catalogue of Microorganisms (GCM) 10K type strain sequencing project: providing services to taxonomists for standard genome sequencing and annotation.</title>
        <authorList>
            <consortium name="The Broad Institute Genomics Platform"/>
            <consortium name="The Broad Institute Genome Sequencing Center for Infectious Disease"/>
            <person name="Wu L."/>
            <person name="Ma J."/>
        </authorList>
    </citation>
    <scope>NUCLEOTIDE SEQUENCE [LARGE SCALE GENOMIC DNA]</scope>
    <source>
        <strain evidence="2 3">JCM 13250</strain>
    </source>
</reference>
<comment type="caution">
    <text evidence="2">The sequence shown here is derived from an EMBL/GenBank/DDBJ whole genome shotgun (WGS) entry which is preliminary data.</text>
</comment>
<dbReference type="EMBL" id="BAAALT010000076">
    <property type="protein sequence ID" value="GAA1804773.1"/>
    <property type="molecule type" value="Genomic_DNA"/>
</dbReference>
<evidence type="ECO:0000256" key="1">
    <source>
        <dbReference type="SAM" id="MobiDB-lite"/>
    </source>
</evidence>
<name>A0ABN2M0I8_9ACTN</name>
<feature type="region of interest" description="Disordered" evidence="1">
    <location>
        <begin position="37"/>
        <end position="78"/>
    </location>
</feature>
<sequence length="308" mass="32118">MAVNKTIHPYGRALAVAALAVGLVIGTVACGSGMSGMNHSAPSATPTPGAATGHPDMTGMPGMEGEHEAFSGNGTSPDVDGIRFAPTSMELPARTQTSFAFKILAADGTPVTAYEPDQTKLMHFYMIRCDLTGFQHLHPTMASDGTWTAQLAALQPGKYRAYASFTAKEGTGELKPLVLSEHVIVPGQADNATLPKPSRTTTVDGYTVTLSNEPMMAGMAHPLTVAITKNGKQVTNLEPYLGTSAHLTAFHDGDMAFAHLHPQGGHGGHGAGSLSFQATLSKPGKWRLFLQFQTGGVLHTAAVTLAVA</sequence>
<keyword evidence="3" id="KW-1185">Reference proteome</keyword>
<evidence type="ECO:0000313" key="2">
    <source>
        <dbReference type="EMBL" id="GAA1804773.1"/>
    </source>
</evidence>
<evidence type="ECO:0008006" key="4">
    <source>
        <dbReference type="Google" id="ProtNLM"/>
    </source>
</evidence>
<gene>
    <name evidence="2" type="ORF">GCM10009682_28080</name>
</gene>
<protein>
    <recommendedName>
        <fullName evidence="4">Secreted protein</fullName>
    </recommendedName>
</protein>